<comment type="subcellular location">
    <subcellularLocation>
        <location evidence="1 7">Cell membrane</location>
        <topology evidence="1 7">Multi-pass membrane protein</topology>
    </subcellularLocation>
</comment>
<dbReference type="SUPFAM" id="SSF161098">
    <property type="entry name" value="MetI-like"/>
    <property type="match status" value="1"/>
</dbReference>
<feature type="transmembrane region" description="Helical" evidence="7">
    <location>
        <begin position="116"/>
        <end position="133"/>
    </location>
</feature>
<organism evidence="9">
    <name type="scientific">uncultured Truepera sp</name>
    <dbReference type="NCBI Taxonomy" id="543023"/>
    <lineage>
        <taxon>Bacteria</taxon>
        <taxon>Thermotogati</taxon>
        <taxon>Deinococcota</taxon>
        <taxon>Deinococci</taxon>
        <taxon>Trueperales</taxon>
        <taxon>Trueperaceae</taxon>
        <taxon>Truepera</taxon>
        <taxon>environmental samples</taxon>
    </lineage>
</organism>
<evidence type="ECO:0000256" key="3">
    <source>
        <dbReference type="ARBA" id="ARBA00022475"/>
    </source>
</evidence>
<feature type="transmembrane region" description="Helical" evidence="7">
    <location>
        <begin position="12"/>
        <end position="33"/>
    </location>
</feature>
<dbReference type="Pfam" id="PF00528">
    <property type="entry name" value="BPD_transp_1"/>
    <property type="match status" value="1"/>
</dbReference>
<evidence type="ECO:0000256" key="4">
    <source>
        <dbReference type="ARBA" id="ARBA00022692"/>
    </source>
</evidence>
<dbReference type="AlphaFoldDB" id="A0A6J4VJ95"/>
<dbReference type="PANTHER" id="PTHR32243">
    <property type="entry name" value="MALTOSE TRANSPORT SYSTEM PERMEASE-RELATED"/>
    <property type="match status" value="1"/>
</dbReference>
<name>A0A6J4VJ95_9DEIN</name>
<dbReference type="GO" id="GO:0005886">
    <property type="term" value="C:plasma membrane"/>
    <property type="evidence" value="ECO:0007669"/>
    <property type="project" value="UniProtKB-SubCell"/>
</dbReference>
<evidence type="ECO:0000259" key="8">
    <source>
        <dbReference type="PROSITE" id="PS50928"/>
    </source>
</evidence>
<keyword evidence="2 7" id="KW-0813">Transport</keyword>
<dbReference type="InterPro" id="IPR000515">
    <property type="entry name" value="MetI-like"/>
</dbReference>
<feature type="transmembrane region" description="Helical" evidence="7">
    <location>
        <begin position="187"/>
        <end position="208"/>
    </location>
</feature>
<keyword evidence="6 7" id="KW-0472">Membrane</keyword>
<evidence type="ECO:0000256" key="1">
    <source>
        <dbReference type="ARBA" id="ARBA00004651"/>
    </source>
</evidence>
<gene>
    <name evidence="9" type="ORF">AVDCRST_MAG86-2189</name>
</gene>
<sequence>MKPGSSKFGGTLLSVFTLLLAFAMFFPILWMFLTSFKTEQQAIQFPPQLFFAPTLENWRVALFNSPFLEYLQNTVIITFFSILVALLLGVPTAYAMAFYQTKRTDSSLLWMMSTRMLPPAGVIVPLYIIFLNLNLLDTYLGLVILYAAMNFPLVVWMMRSFMLEVPYEVIEAARLDGANLRQEFMRVIMPLLIPGLAATSLLAMIFTWNEFFLAVNLTSRDASPLSVYVSTFKAAQGDLFIAKMSAAATAAVIPVLIAGWVAQRQLVTGLTMGAIK</sequence>
<protein>
    <submittedName>
        <fullName evidence="9">Various polyols ABC transporter, permease protein 2</fullName>
    </submittedName>
</protein>
<dbReference type="InterPro" id="IPR050901">
    <property type="entry name" value="BP-dep_ABC_trans_perm"/>
</dbReference>
<feature type="transmembrane region" description="Helical" evidence="7">
    <location>
        <begin position="139"/>
        <end position="158"/>
    </location>
</feature>
<evidence type="ECO:0000313" key="9">
    <source>
        <dbReference type="EMBL" id="CAA9575278.1"/>
    </source>
</evidence>
<evidence type="ECO:0000256" key="2">
    <source>
        <dbReference type="ARBA" id="ARBA00022448"/>
    </source>
</evidence>
<dbReference type="CDD" id="cd06261">
    <property type="entry name" value="TM_PBP2"/>
    <property type="match status" value="1"/>
</dbReference>
<dbReference type="EMBL" id="CADCWP010000175">
    <property type="protein sequence ID" value="CAA9575278.1"/>
    <property type="molecule type" value="Genomic_DNA"/>
</dbReference>
<dbReference type="PANTHER" id="PTHR32243:SF52">
    <property type="entry name" value="ABC TRANSPORTER PERMEASE PROTEIN"/>
    <property type="match status" value="1"/>
</dbReference>
<evidence type="ECO:0000256" key="6">
    <source>
        <dbReference type="ARBA" id="ARBA00023136"/>
    </source>
</evidence>
<dbReference type="PROSITE" id="PS50928">
    <property type="entry name" value="ABC_TM1"/>
    <property type="match status" value="1"/>
</dbReference>
<keyword evidence="4 7" id="KW-0812">Transmembrane</keyword>
<dbReference type="GO" id="GO:0055085">
    <property type="term" value="P:transmembrane transport"/>
    <property type="evidence" value="ECO:0007669"/>
    <property type="project" value="InterPro"/>
</dbReference>
<dbReference type="Gene3D" id="1.10.3720.10">
    <property type="entry name" value="MetI-like"/>
    <property type="match status" value="1"/>
</dbReference>
<keyword evidence="3" id="KW-1003">Cell membrane</keyword>
<evidence type="ECO:0000256" key="7">
    <source>
        <dbReference type="RuleBase" id="RU363032"/>
    </source>
</evidence>
<dbReference type="InterPro" id="IPR035906">
    <property type="entry name" value="MetI-like_sf"/>
</dbReference>
<accession>A0A6J4VJ95</accession>
<feature type="transmembrane region" description="Helical" evidence="7">
    <location>
        <begin position="75"/>
        <end position="95"/>
    </location>
</feature>
<reference evidence="9" key="1">
    <citation type="submission" date="2020-02" db="EMBL/GenBank/DDBJ databases">
        <authorList>
            <person name="Meier V. D."/>
        </authorList>
    </citation>
    <scope>NUCLEOTIDE SEQUENCE</scope>
    <source>
        <strain evidence="9">AVDCRST_MAG86</strain>
    </source>
</reference>
<feature type="transmembrane region" description="Helical" evidence="7">
    <location>
        <begin position="240"/>
        <end position="262"/>
    </location>
</feature>
<feature type="domain" description="ABC transmembrane type-1" evidence="8">
    <location>
        <begin position="71"/>
        <end position="262"/>
    </location>
</feature>
<keyword evidence="5 7" id="KW-1133">Transmembrane helix</keyword>
<evidence type="ECO:0000256" key="5">
    <source>
        <dbReference type="ARBA" id="ARBA00022989"/>
    </source>
</evidence>
<proteinExistence type="inferred from homology"/>
<comment type="similarity">
    <text evidence="7">Belongs to the binding-protein-dependent transport system permease family.</text>
</comment>